<comment type="caution">
    <text evidence="2">The sequence shown here is derived from an EMBL/GenBank/DDBJ whole genome shotgun (WGS) entry which is preliminary data.</text>
</comment>
<name>A0A9D9EQF8_9SPIR</name>
<dbReference type="EMBL" id="JADIMS010000165">
    <property type="protein sequence ID" value="MBO8451208.1"/>
    <property type="molecule type" value="Genomic_DNA"/>
</dbReference>
<reference evidence="2" key="1">
    <citation type="submission" date="2020-10" db="EMBL/GenBank/DDBJ databases">
        <authorList>
            <person name="Gilroy R."/>
        </authorList>
    </citation>
    <scope>NUCLEOTIDE SEQUENCE</scope>
    <source>
        <strain evidence="2">B3-4054</strain>
    </source>
</reference>
<organism evidence="2 3">
    <name type="scientific">Candidatus Avitreponema avistercoris</name>
    <dbReference type="NCBI Taxonomy" id="2840705"/>
    <lineage>
        <taxon>Bacteria</taxon>
        <taxon>Pseudomonadati</taxon>
        <taxon>Spirochaetota</taxon>
        <taxon>Spirochaetia</taxon>
        <taxon>Spirochaetales</taxon>
        <taxon>Candidatus Avitreponema</taxon>
    </lineage>
</organism>
<evidence type="ECO:0000256" key="1">
    <source>
        <dbReference type="SAM" id="SignalP"/>
    </source>
</evidence>
<proteinExistence type="predicted"/>
<dbReference type="AlphaFoldDB" id="A0A9D9EQF8"/>
<gene>
    <name evidence="2" type="ORF">IAA96_08920</name>
</gene>
<accession>A0A9D9EQF8</accession>
<sequence>MKRTSAFPIFCLFAAWSALSALPPLSAESFRVTRAETVDIPLLNPETVELSLGYNDGVAVLLPRDRIFLAGVEIEVKSPETVLQYPGAMAYAVYSGLSGLSETGYDFQGEKLAMEMLPAKLTFVLRIPLQENHGFKSDPYTEVMEPVPAPEDEPLFFRLFPVMKGLPEEFETASFLVKVRPVLNGDGGFRLQVSHPDGAEQPVLSVRIDEQPVDDPGRMMVLPQGAHHVAVSAEKYRTEVRTFTVEQANVTEMTLNLKETTPTVVFASPDNVTVTLDGEPVENPQESRRIAPGKHTVTFSVGGYELHRQFTAEEGRDYSVSMTVDAEISEVRPQPAGPEQP</sequence>
<keyword evidence="1" id="KW-0732">Signal</keyword>
<feature type="signal peptide" evidence="1">
    <location>
        <begin position="1"/>
        <end position="20"/>
    </location>
</feature>
<evidence type="ECO:0000313" key="2">
    <source>
        <dbReference type="EMBL" id="MBO8451208.1"/>
    </source>
</evidence>
<evidence type="ECO:0000313" key="3">
    <source>
        <dbReference type="Proteomes" id="UP000823616"/>
    </source>
</evidence>
<dbReference type="Proteomes" id="UP000823616">
    <property type="component" value="Unassembled WGS sequence"/>
</dbReference>
<reference evidence="2" key="2">
    <citation type="journal article" date="2021" name="PeerJ">
        <title>Extensive microbial diversity within the chicken gut microbiome revealed by metagenomics and culture.</title>
        <authorList>
            <person name="Gilroy R."/>
            <person name="Ravi A."/>
            <person name="Getino M."/>
            <person name="Pursley I."/>
            <person name="Horton D.L."/>
            <person name="Alikhan N.F."/>
            <person name="Baker D."/>
            <person name="Gharbi K."/>
            <person name="Hall N."/>
            <person name="Watson M."/>
            <person name="Adriaenssens E.M."/>
            <person name="Foster-Nyarko E."/>
            <person name="Jarju S."/>
            <person name="Secka A."/>
            <person name="Antonio M."/>
            <person name="Oren A."/>
            <person name="Chaudhuri R.R."/>
            <person name="La Ragione R."/>
            <person name="Hildebrand F."/>
            <person name="Pallen M.J."/>
        </authorList>
    </citation>
    <scope>NUCLEOTIDE SEQUENCE</scope>
    <source>
        <strain evidence="2">B3-4054</strain>
    </source>
</reference>
<feature type="chain" id="PRO_5038593798" description="PEGA domain-containing protein" evidence="1">
    <location>
        <begin position="21"/>
        <end position="341"/>
    </location>
</feature>
<evidence type="ECO:0008006" key="4">
    <source>
        <dbReference type="Google" id="ProtNLM"/>
    </source>
</evidence>
<protein>
    <recommendedName>
        <fullName evidence="4">PEGA domain-containing protein</fullName>
    </recommendedName>
</protein>